<protein>
    <recommendedName>
        <fullName evidence="5">Two component regulator propeller</fullName>
    </recommendedName>
</protein>
<organism evidence="2 3">
    <name type="scientific">Flavobacterium granuli</name>
    <dbReference type="NCBI Taxonomy" id="280093"/>
    <lineage>
        <taxon>Bacteria</taxon>
        <taxon>Pseudomonadati</taxon>
        <taxon>Bacteroidota</taxon>
        <taxon>Flavobacteriia</taxon>
        <taxon>Flavobacteriales</taxon>
        <taxon>Flavobacteriaceae</taxon>
        <taxon>Flavobacterium</taxon>
    </lineage>
</organism>
<evidence type="ECO:0000313" key="3">
    <source>
        <dbReference type="Proteomes" id="UP000184384"/>
    </source>
</evidence>
<dbReference type="AlphaFoldDB" id="A0A1M5IAJ3"/>
<dbReference type="EMBL" id="FQWO01000001">
    <property type="protein sequence ID" value="SHG25282.1"/>
    <property type="molecule type" value="Genomic_DNA"/>
</dbReference>
<name>A0A1M5IAJ3_9FLAO</name>
<proteinExistence type="predicted"/>
<evidence type="ECO:0000313" key="1">
    <source>
        <dbReference type="EMBL" id="PRZ27880.1"/>
    </source>
</evidence>
<gene>
    <name evidence="1" type="ORF">BC624_101161</name>
    <name evidence="2" type="ORF">SAMN05443373_101161</name>
</gene>
<keyword evidence="4" id="KW-1185">Reference proteome</keyword>
<accession>A0A1M5IAJ3</accession>
<evidence type="ECO:0000313" key="2">
    <source>
        <dbReference type="EMBL" id="SHG25282.1"/>
    </source>
</evidence>
<evidence type="ECO:0000313" key="4">
    <source>
        <dbReference type="Proteomes" id="UP000237771"/>
    </source>
</evidence>
<sequence>MKTKLYILFLFISFLAFSQELPPILKYTPNLYGAGNQNWMISQDKNHYLFFANNEELLEYNGSNWELYPSPNETIIRSVKVIDDKVYTGSYMEFGFWKRKSNGKFSYTSLSQTIKNQFLDDVSSRLQRV</sequence>
<dbReference type="EMBL" id="PVUB01000001">
    <property type="protein sequence ID" value="PRZ27880.1"/>
    <property type="molecule type" value="Genomic_DNA"/>
</dbReference>
<dbReference type="RefSeq" id="WP_317047048.1">
    <property type="nucleotide sequence ID" value="NZ_FQWO01000001.1"/>
</dbReference>
<reference evidence="2" key="2">
    <citation type="submission" date="2016-11" db="EMBL/GenBank/DDBJ databases">
        <authorList>
            <person name="Jaros S."/>
            <person name="Januszkiewicz K."/>
            <person name="Wedrychowicz H."/>
        </authorList>
    </citation>
    <scope>NUCLEOTIDE SEQUENCE [LARGE SCALE GENOMIC DNA]</scope>
    <source>
        <strain evidence="2">DSM 19729</strain>
    </source>
</reference>
<dbReference type="Proteomes" id="UP000184384">
    <property type="component" value="Unassembled WGS sequence"/>
</dbReference>
<reference evidence="1 4" key="3">
    <citation type="submission" date="2018-03" db="EMBL/GenBank/DDBJ databases">
        <title>Genomic Encyclopedia of Archaeal and Bacterial Type Strains, Phase II (KMG-II): from individual species to whole genera.</title>
        <authorList>
            <person name="Goeker M."/>
        </authorList>
    </citation>
    <scope>NUCLEOTIDE SEQUENCE [LARGE SCALE GENOMIC DNA]</scope>
    <source>
        <strain evidence="1 4">DSM 17797</strain>
    </source>
</reference>
<dbReference type="STRING" id="280093.SAMN05443373_101161"/>
<reference evidence="3" key="1">
    <citation type="submission" date="2016-11" db="EMBL/GenBank/DDBJ databases">
        <authorList>
            <person name="Varghese N."/>
            <person name="Submissions S."/>
        </authorList>
    </citation>
    <scope>NUCLEOTIDE SEQUENCE [LARGE SCALE GENOMIC DNA]</scope>
    <source>
        <strain evidence="3">DSM 19729</strain>
    </source>
</reference>
<dbReference type="Proteomes" id="UP000237771">
    <property type="component" value="Unassembled WGS sequence"/>
</dbReference>
<evidence type="ECO:0008006" key="5">
    <source>
        <dbReference type="Google" id="ProtNLM"/>
    </source>
</evidence>